<feature type="site" description="Interaction with histone H4 N-terminus" evidence="10">
    <location>
        <position position="191"/>
    </location>
</feature>
<dbReference type="Gene3D" id="3.90.360.10">
    <property type="entry name" value="Histone acetyl transferase 1 (HAT1), N-terminal domain"/>
    <property type="match status" value="1"/>
</dbReference>
<dbReference type="SUPFAM" id="SSF55729">
    <property type="entry name" value="Acyl-CoA N-acyltransferases (Nat)"/>
    <property type="match status" value="1"/>
</dbReference>
<evidence type="ECO:0000256" key="2">
    <source>
        <dbReference type="ARBA" id="ARBA00013184"/>
    </source>
</evidence>
<dbReference type="InterPro" id="IPR017380">
    <property type="entry name" value="Hist_AcTrfase_B-typ_cat-su"/>
</dbReference>
<comment type="catalytic activity">
    <reaction evidence="6 7">
        <text>L-lysyl-[protein] + acetyl-CoA = N(6)-acetyl-L-lysyl-[protein] + CoA + H(+)</text>
        <dbReference type="Rhea" id="RHEA:45948"/>
        <dbReference type="Rhea" id="RHEA-COMP:9752"/>
        <dbReference type="Rhea" id="RHEA-COMP:10731"/>
        <dbReference type="ChEBI" id="CHEBI:15378"/>
        <dbReference type="ChEBI" id="CHEBI:29969"/>
        <dbReference type="ChEBI" id="CHEBI:57287"/>
        <dbReference type="ChEBI" id="CHEBI:57288"/>
        <dbReference type="ChEBI" id="CHEBI:61930"/>
        <dbReference type="EC" id="2.3.1.48"/>
    </reaction>
</comment>
<gene>
    <name evidence="13" type="ORF">M438DRAFT_393297</name>
</gene>
<comment type="subunit">
    <text evidence="7">Component of the HAT-B complex composed of at least HAT1 and HAT2. The HAT-B complex binds to histone H4 tail.</text>
</comment>
<evidence type="ECO:0000256" key="7">
    <source>
        <dbReference type="PIRNR" id="PIRNR038084"/>
    </source>
</evidence>
<feature type="domain" description="Histone acetyl transferase HAT1 N-terminal" evidence="12">
    <location>
        <begin position="23"/>
        <end position="175"/>
    </location>
</feature>
<dbReference type="EMBL" id="KL584974">
    <property type="protein sequence ID" value="KEQ89308.1"/>
    <property type="molecule type" value="Genomic_DNA"/>
</dbReference>
<dbReference type="GO" id="GO:0031509">
    <property type="term" value="P:subtelomeric heterochromatin formation"/>
    <property type="evidence" value="ECO:0007669"/>
    <property type="project" value="InterPro"/>
</dbReference>
<evidence type="ECO:0000259" key="12">
    <source>
        <dbReference type="Pfam" id="PF10394"/>
    </source>
</evidence>
<dbReference type="InterPro" id="IPR037113">
    <property type="entry name" value="Hat1_N_sf"/>
</dbReference>
<dbReference type="InterPro" id="IPR016181">
    <property type="entry name" value="Acyl_CoA_acyltransferase"/>
</dbReference>
<accession>A0A074XUN5</accession>
<dbReference type="AlphaFoldDB" id="A0A074XUN5"/>
<evidence type="ECO:0000256" key="5">
    <source>
        <dbReference type="ARBA" id="ARBA00023315"/>
    </source>
</evidence>
<dbReference type="InterPro" id="IPR019467">
    <property type="entry name" value="Hat1_N"/>
</dbReference>
<sequence length="521" mass="59121">MSGSESPESSELVSAIQDQVEEWSTSSNDALHISLYRGDNVVSDFGPACTYPIFGEEEVVFGYRGLDMSLSLAAHNLRPHMDISWTEQFPQLGDIKASDIRGALDDFIPQSAFATKSRAEALADPNATNFTPPGTLLHTYTHEGRKYEIWKATLSEDGAREIMENTQILVPMFIEGGTIIALDEPWVADRWTLFTLYQVDKRLANTSPYTFVGFSTSYRVFTLPDRREPAENDLALLQHNESDMDAVLRRWNSKTANEDTHLLKSPLELPSRERISQFLIIPTHQGEGHGARLYDTVFKSLISPDNVCELTVEDPNEAFDDMRDTCDLTWLRKNNDDFASLAIKTKIDSAKLKATENIPVDDIVSGDAKARIKKTSKIMPRQLGRLIEMQTYSKIPKLNRSASRISRKEKSTNEMDRAYYLWRLYVKQRLYISNRDVLAQLDREERAERLDATIENIQVDYDRLLELADKRAHFIDSEVGSHNGATKRKKKVVVESDEDEDDAEAGDVAPTSSRKKKRRTA</sequence>
<evidence type="ECO:0000256" key="4">
    <source>
        <dbReference type="ARBA" id="ARBA00022679"/>
    </source>
</evidence>
<evidence type="ECO:0000256" key="10">
    <source>
        <dbReference type="PIRSR" id="PIRSR038084-3"/>
    </source>
</evidence>
<evidence type="ECO:0000256" key="1">
    <source>
        <dbReference type="ARBA" id="ARBA00010543"/>
    </source>
</evidence>
<dbReference type="GO" id="GO:0005737">
    <property type="term" value="C:cytoplasm"/>
    <property type="evidence" value="ECO:0007669"/>
    <property type="project" value="UniProtKB-SubCell"/>
</dbReference>
<dbReference type="GO" id="GO:0005634">
    <property type="term" value="C:nucleus"/>
    <property type="evidence" value="ECO:0007669"/>
    <property type="project" value="UniProtKB-SubCell"/>
</dbReference>
<keyword evidence="5 7" id="KW-0012">Acyltransferase</keyword>
<feature type="region of interest" description="Interaction with histone H4 N-terminus" evidence="9">
    <location>
        <begin position="56"/>
        <end position="58"/>
    </location>
</feature>
<dbReference type="STRING" id="1043002.A0A074XUN5"/>
<evidence type="ECO:0000313" key="14">
    <source>
        <dbReference type="Proteomes" id="UP000030706"/>
    </source>
</evidence>
<protein>
    <recommendedName>
        <fullName evidence="3 7">Histone acetyltransferase type B catalytic subunit</fullName>
        <ecNumber evidence="2 7">2.3.1.48</ecNumber>
    </recommendedName>
</protein>
<reference evidence="13 14" key="1">
    <citation type="journal article" date="2014" name="BMC Genomics">
        <title>Genome sequencing of four Aureobasidium pullulans varieties: biotechnological potential, stress tolerance, and description of new species.</title>
        <authorList>
            <person name="Gostin Ar C."/>
            <person name="Ohm R.A."/>
            <person name="Kogej T."/>
            <person name="Sonjak S."/>
            <person name="Turk M."/>
            <person name="Zajc J."/>
            <person name="Zalar P."/>
            <person name="Grube M."/>
            <person name="Sun H."/>
            <person name="Han J."/>
            <person name="Sharma A."/>
            <person name="Chiniquy J."/>
            <person name="Ngan C.Y."/>
            <person name="Lipzen A."/>
            <person name="Barry K."/>
            <person name="Grigoriev I.V."/>
            <person name="Gunde-Cimerman N."/>
        </authorList>
    </citation>
    <scope>NUCLEOTIDE SEQUENCE [LARGE SCALE GENOMIC DNA]</scope>
    <source>
        <strain evidence="13 14">EXF-150</strain>
    </source>
</reference>
<evidence type="ECO:0000256" key="8">
    <source>
        <dbReference type="PIRSR" id="PIRSR038084-1"/>
    </source>
</evidence>
<comment type="similarity">
    <text evidence="1 7">Belongs to the HAT1 family.</text>
</comment>
<dbReference type="GO" id="GO:0000781">
    <property type="term" value="C:chromosome, telomeric region"/>
    <property type="evidence" value="ECO:0007669"/>
    <property type="project" value="GOC"/>
</dbReference>
<dbReference type="RefSeq" id="XP_029765495.1">
    <property type="nucleotide sequence ID" value="XM_029909109.1"/>
</dbReference>
<feature type="compositionally biased region" description="Acidic residues" evidence="11">
    <location>
        <begin position="495"/>
        <end position="505"/>
    </location>
</feature>
<evidence type="ECO:0000313" key="13">
    <source>
        <dbReference type="EMBL" id="KEQ89308.1"/>
    </source>
</evidence>
<evidence type="ECO:0000256" key="3">
    <source>
        <dbReference type="ARBA" id="ARBA00021268"/>
    </source>
</evidence>
<comment type="function">
    <text evidence="7">Catalytic component of the histone acetylase B (HAT-B) complex. Has intrinsic substrate specificity that modifies lysine in recognition sequence GXGKXG. Involved in DNA double-strand break repair.</text>
</comment>
<dbReference type="GeneID" id="40751415"/>
<feature type="active site" description="Proton donor/acceptor" evidence="8">
    <location>
        <position position="313"/>
    </location>
</feature>
<dbReference type="Pfam" id="PF10394">
    <property type="entry name" value="Hat1_N"/>
    <property type="match status" value="1"/>
</dbReference>
<evidence type="ECO:0000256" key="9">
    <source>
        <dbReference type="PIRSR" id="PIRSR038084-2"/>
    </source>
</evidence>
<keyword evidence="4 7" id="KW-0808">Transferase</keyword>
<dbReference type="HOGENOM" id="CLU_036024_2_1_1"/>
<organism evidence="13 14">
    <name type="scientific">Aureobasidium pullulans EXF-150</name>
    <dbReference type="NCBI Taxonomy" id="1043002"/>
    <lineage>
        <taxon>Eukaryota</taxon>
        <taxon>Fungi</taxon>
        <taxon>Dikarya</taxon>
        <taxon>Ascomycota</taxon>
        <taxon>Pezizomycotina</taxon>
        <taxon>Dothideomycetes</taxon>
        <taxon>Dothideomycetidae</taxon>
        <taxon>Dothideales</taxon>
        <taxon>Saccotheciaceae</taxon>
        <taxon>Aureobasidium</taxon>
    </lineage>
</organism>
<dbReference type="EC" id="2.3.1.48" evidence="2 7"/>
<evidence type="ECO:0000256" key="11">
    <source>
        <dbReference type="SAM" id="MobiDB-lite"/>
    </source>
</evidence>
<dbReference type="PANTHER" id="PTHR12046">
    <property type="entry name" value="HISTONE ACETYLTRANSFERASE TYPE B CATALYTIC SUBUNIT"/>
    <property type="match status" value="1"/>
</dbReference>
<keyword evidence="7" id="KW-0539">Nucleus</keyword>
<dbReference type="Gene3D" id="3.40.630.30">
    <property type="match status" value="1"/>
</dbReference>
<proteinExistence type="inferred from homology"/>
<feature type="region of interest" description="Disordered" evidence="11">
    <location>
        <begin position="479"/>
        <end position="521"/>
    </location>
</feature>
<dbReference type="OrthoDB" id="10253098at2759"/>
<evidence type="ECO:0000256" key="6">
    <source>
        <dbReference type="ARBA" id="ARBA00048017"/>
    </source>
</evidence>
<feature type="binding site" evidence="9">
    <location>
        <position position="316"/>
    </location>
    <ligand>
        <name>acetyl-CoA</name>
        <dbReference type="ChEBI" id="CHEBI:57288"/>
    </ligand>
</feature>
<comment type="subcellular location">
    <subcellularLocation>
        <location evidence="7">Cytoplasm</location>
    </subcellularLocation>
    <subcellularLocation>
        <location evidence="7">Nucleus</location>
    </subcellularLocation>
</comment>
<feature type="binding site" evidence="9">
    <location>
        <begin position="278"/>
        <end position="280"/>
    </location>
    <ligand>
        <name>acetyl-CoA</name>
        <dbReference type="ChEBI" id="CHEBI:57288"/>
    </ligand>
</feature>
<dbReference type="Proteomes" id="UP000030706">
    <property type="component" value="Unassembled WGS sequence"/>
</dbReference>
<dbReference type="PIRSF" id="PIRSF038084">
    <property type="entry name" value="HAT-B_cat"/>
    <property type="match status" value="1"/>
</dbReference>
<keyword evidence="7" id="KW-0963">Cytoplasm</keyword>
<keyword evidence="14" id="KW-1185">Reference proteome</keyword>
<dbReference type="GO" id="GO:0004402">
    <property type="term" value="F:histone acetyltransferase activity"/>
    <property type="evidence" value="ECO:0007669"/>
    <property type="project" value="UniProtKB-UniRule"/>
</dbReference>
<name>A0A074XUN5_AURPU</name>